<evidence type="ECO:0000256" key="1">
    <source>
        <dbReference type="ARBA" id="ARBA00011073"/>
    </source>
</evidence>
<dbReference type="InterPro" id="IPR023828">
    <property type="entry name" value="Peptidase_S8_Ser-AS"/>
</dbReference>
<dbReference type="InterPro" id="IPR034045">
    <property type="entry name" value="Pep_S8_CspA-like"/>
</dbReference>
<dbReference type="Gene3D" id="3.40.50.200">
    <property type="entry name" value="Peptidase S8/S53 domain"/>
    <property type="match status" value="1"/>
</dbReference>
<feature type="region of interest" description="Disordered" evidence="8">
    <location>
        <begin position="451"/>
        <end position="473"/>
    </location>
</feature>
<keyword evidence="4 6" id="KW-0720">Serine protease</keyword>
<keyword evidence="11" id="KW-1185">Reference proteome</keyword>
<dbReference type="Pfam" id="PF00082">
    <property type="entry name" value="Peptidase_S8"/>
    <property type="match status" value="2"/>
</dbReference>
<dbReference type="PROSITE" id="PS00138">
    <property type="entry name" value="SUBTILASE_SER"/>
    <property type="match status" value="1"/>
</dbReference>
<feature type="domain" description="Peptidase S8/S53" evidence="9">
    <location>
        <begin position="469"/>
        <end position="602"/>
    </location>
</feature>
<feature type="active site" description="Charge relay system" evidence="5 6">
    <location>
        <position position="216"/>
    </location>
</feature>
<evidence type="ECO:0000256" key="7">
    <source>
        <dbReference type="RuleBase" id="RU003355"/>
    </source>
</evidence>
<dbReference type="PRINTS" id="PR00723">
    <property type="entry name" value="SUBTILISIN"/>
</dbReference>
<dbReference type="InterPro" id="IPR000209">
    <property type="entry name" value="Peptidase_S8/S53_dom"/>
</dbReference>
<evidence type="ECO:0000313" key="10">
    <source>
        <dbReference type="EMBL" id="GIH97136.1"/>
    </source>
</evidence>
<evidence type="ECO:0000256" key="3">
    <source>
        <dbReference type="ARBA" id="ARBA00022801"/>
    </source>
</evidence>
<dbReference type="InterPro" id="IPR015500">
    <property type="entry name" value="Peptidase_S8_subtilisin-rel"/>
</dbReference>
<evidence type="ECO:0000256" key="4">
    <source>
        <dbReference type="ARBA" id="ARBA00022825"/>
    </source>
</evidence>
<feature type="domain" description="Peptidase S8/S53" evidence="9">
    <location>
        <begin position="139"/>
        <end position="328"/>
    </location>
</feature>
<dbReference type="PANTHER" id="PTHR43806:SF11">
    <property type="entry name" value="CEREVISIN-RELATED"/>
    <property type="match status" value="1"/>
</dbReference>
<evidence type="ECO:0000256" key="6">
    <source>
        <dbReference type="PROSITE-ProRule" id="PRU01240"/>
    </source>
</evidence>
<accession>A0A8J3SMG4</accession>
<dbReference type="EMBL" id="BOOJ01000077">
    <property type="protein sequence ID" value="GIH97136.1"/>
    <property type="molecule type" value="Genomic_DNA"/>
</dbReference>
<dbReference type="PROSITE" id="PS00137">
    <property type="entry name" value="SUBTILASE_HIS"/>
    <property type="match status" value="1"/>
</dbReference>
<evidence type="ECO:0000256" key="5">
    <source>
        <dbReference type="PIRSR" id="PIRSR615500-1"/>
    </source>
</evidence>
<keyword evidence="3 6" id="KW-0378">Hydrolase</keyword>
<dbReference type="InterPro" id="IPR050131">
    <property type="entry name" value="Peptidase_S8_subtilisin-like"/>
</dbReference>
<sequence length="894" mass="93221">MSTLDVRLRHLLRTVAERPDRPPAEAPPLAERVGWRSGDGTGTVDVLIRAAGTGWGELAEEVSRLSPALSPVPSPAPHPDRGAGVYAARVPVDRLERLAAHPAVERVEASRPLFPELNVSRCDVRAEMFIDGETGPIRGKKTIIAIIDSGIDYTHPSFRHADGSSRVLYLWDQAAPTAPGGAVPYGVEYVKADLDKALIDGDPLQVVPHKDDETGHGTHVAGIAAGDESGFGGDYSGIAPEADLVVVALAGDPGGSLGRSAQLVEAVDYAVRRAEGHPVAVNISQGMNGGGHCGETLVERALDDLARRPGVAIVKSAGNERRWDVHAGGVIGQGETVSLDVLVRPGNRQDDIIEIWFPGRDRLDVGVVPPSGSASATAAPGQRRLFTTDRGNLVTIDSEEDSAGTGDTSTTVILTAGDAAELEAGRWRLVLYGDAVHEGRYDAWIERAPRTGPGAAEQSRFAPGSADPSRTVSIPGTARRVITVASYMIRPSGAFDPASLGGLSDFSSAGPTRFGDRKPDLAAPGEIITSARCWNSARLPQPDGDHTLMAGTSMAAPHVCGAAALILSQRPELTGEQVGQILARSARRDGPSAAAPDDAWGAGKLDAAAAVALGRTTAFPRILEVGVTGSTLTWETDTDTTWSVRFHTVPGRLVLGRALGGRTGNSPGRRHEVDLSALDPGVYACEIVVFSPDGFWTRDDNAGRSHLVPVGVPVGVPLGLPAGVAEAGERAPQGDDVVPAGAPVAESAPDAGPGDDLKLIKGIGPKAADLLREAGIIRFADLAARSAEEVASLTEGIGIGPEKIVRQDWIGQAAALAAAEEDRPAASAPPGRVHRQSFTLAITVDARTREALACEVSHHQTGDARSVRGWDLGEILAFIEERGDLRLGDGPGGT</sequence>
<feature type="active site" description="Charge relay system" evidence="5 6">
    <location>
        <position position="148"/>
    </location>
</feature>
<proteinExistence type="inferred from homology"/>
<feature type="region of interest" description="Disordered" evidence="8">
    <location>
        <begin position="17"/>
        <end position="36"/>
    </location>
</feature>
<dbReference type="InterPro" id="IPR022398">
    <property type="entry name" value="Peptidase_S8_His-AS"/>
</dbReference>
<dbReference type="CDD" id="cd07478">
    <property type="entry name" value="Peptidases_S8_CspA-like"/>
    <property type="match status" value="1"/>
</dbReference>
<dbReference type="GO" id="GO:0006508">
    <property type="term" value="P:proteolysis"/>
    <property type="evidence" value="ECO:0007669"/>
    <property type="project" value="UniProtKB-KW"/>
</dbReference>
<reference evidence="10 11" key="1">
    <citation type="submission" date="2021-01" db="EMBL/GenBank/DDBJ databases">
        <title>Whole genome shotgun sequence of Planobispora siamensis NBRC 107568.</title>
        <authorList>
            <person name="Komaki H."/>
            <person name="Tamura T."/>
        </authorList>
    </citation>
    <scope>NUCLEOTIDE SEQUENCE [LARGE SCALE GENOMIC DNA]</scope>
    <source>
        <strain evidence="10 11">NBRC 107568</strain>
    </source>
</reference>
<gene>
    <name evidence="10" type="ORF">Psi01_77660</name>
</gene>
<dbReference type="SUPFAM" id="SSF52743">
    <property type="entry name" value="Subtilisin-like"/>
    <property type="match status" value="1"/>
</dbReference>
<dbReference type="GO" id="GO:0004252">
    <property type="term" value="F:serine-type endopeptidase activity"/>
    <property type="evidence" value="ECO:0007669"/>
    <property type="project" value="UniProtKB-UniRule"/>
</dbReference>
<dbReference type="PANTHER" id="PTHR43806">
    <property type="entry name" value="PEPTIDASE S8"/>
    <property type="match status" value="1"/>
</dbReference>
<dbReference type="Proteomes" id="UP000619788">
    <property type="component" value="Unassembled WGS sequence"/>
</dbReference>
<dbReference type="PROSITE" id="PS51892">
    <property type="entry name" value="SUBTILASE"/>
    <property type="match status" value="1"/>
</dbReference>
<dbReference type="InterPro" id="IPR036852">
    <property type="entry name" value="Peptidase_S8/S53_dom_sf"/>
</dbReference>
<dbReference type="InterPro" id="IPR023827">
    <property type="entry name" value="Peptidase_S8_Asp-AS"/>
</dbReference>
<dbReference type="PROSITE" id="PS00136">
    <property type="entry name" value="SUBTILASE_ASP"/>
    <property type="match status" value="1"/>
</dbReference>
<comment type="similarity">
    <text evidence="1 6 7">Belongs to the peptidase S8 family.</text>
</comment>
<dbReference type="RefSeq" id="WP_204069147.1">
    <property type="nucleotide sequence ID" value="NZ_BOOJ01000077.1"/>
</dbReference>
<feature type="active site" description="Charge relay system" evidence="5 6">
    <location>
        <position position="553"/>
    </location>
</feature>
<evidence type="ECO:0000313" key="11">
    <source>
        <dbReference type="Proteomes" id="UP000619788"/>
    </source>
</evidence>
<name>A0A8J3SMG4_9ACTN</name>
<evidence type="ECO:0000256" key="8">
    <source>
        <dbReference type="SAM" id="MobiDB-lite"/>
    </source>
</evidence>
<keyword evidence="2 6" id="KW-0645">Protease</keyword>
<dbReference type="Gene3D" id="2.60.120.1290">
    <property type="match status" value="1"/>
</dbReference>
<evidence type="ECO:0000256" key="2">
    <source>
        <dbReference type="ARBA" id="ARBA00022670"/>
    </source>
</evidence>
<dbReference type="AlphaFoldDB" id="A0A8J3SMG4"/>
<dbReference type="Gene3D" id="1.10.150.20">
    <property type="entry name" value="5' to 3' exonuclease, C-terminal subdomain"/>
    <property type="match status" value="1"/>
</dbReference>
<evidence type="ECO:0000259" key="9">
    <source>
        <dbReference type="Pfam" id="PF00082"/>
    </source>
</evidence>
<protein>
    <recommendedName>
        <fullName evidence="9">Peptidase S8/S53 domain-containing protein</fullName>
    </recommendedName>
</protein>
<comment type="caution">
    <text evidence="10">The sequence shown here is derived from an EMBL/GenBank/DDBJ whole genome shotgun (WGS) entry which is preliminary data.</text>
</comment>
<organism evidence="10 11">
    <name type="scientific">Planobispora siamensis</name>
    <dbReference type="NCBI Taxonomy" id="936338"/>
    <lineage>
        <taxon>Bacteria</taxon>
        <taxon>Bacillati</taxon>
        <taxon>Actinomycetota</taxon>
        <taxon>Actinomycetes</taxon>
        <taxon>Streptosporangiales</taxon>
        <taxon>Streptosporangiaceae</taxon>
        <taxon>Planobispora</taxon>
    </lineage>
</organism>